<feature type="compositionally biased region" description="Polar residues" evidence="1">
    <location>
        <begin position="136"/>
        <end position="155"/>
    </location>
</feature>
<accession>A0A226EIT8</accession>
<evidence type="ECO:0000259" key="4">
    <source>
        <dbReference type="Pfam" id="PF20010"/>
    </source>
</evidence>
<feature type="region of interest" description="Disordered" evidence="1">
    <location>
        <begin position="361"/>
        <end position="423"/>
    </location>
</feature>
<keyword evidence="2" id="KW-0732">Signal</keyword>
<dbReference type="EMBL" id="LNIX01000003">
    <property type="protein sequence ID" value="OXA57605.1"/>
    <property type="molecule type" value="Genomic_DNA"/>
</dbReference>
<feature type="region of interest" description="Disordered" evidence="1">
    <location>
        <begin position="23"/>
        <end position="64"/>
    </location>
</feature>
<feature type="region of interest" description="Disordered" evidence="1">
    <location>
        <begin position="77"/>
        <end position="171"/>
    </location>
</feature>
<reference evidence="5 6" key="1">
    <citation type="submission" date="2015-12" db="EMBL/GenBank/DDBJ databases">
        <title>The genome of Folsomia candida.</title>
        <authorList>
            <person name="Faddeeva A."/>
            <person name="Derks M.F."/>
            <person name="Anvar Y."/>
            <person name="Smit S."/>
            <person name="Van Straalen N."/>
            <person name="Roelofs D."/>
        </authorList>
    </citation>
    <scope>NUCLEOTIDE SEQUENCE [LARGE SCALE GENOMIC DNA]</scope>
    <source>
        <strain evidence="5 6">VU population</strain>
        <tissue evidence="5">Whole body</tissue>
    </source>
</reference>
<feature type="compositionally biased region" description="Basic and acidic residues" evidence="1">
    <location>
        <begin position="79"/>
        <end position="102"/>
    </location>
</feature>
<comment type="caution">
    <text evidence="5">The sequence shown here is derived from an EMBL/GenBank/DDBJ whole genome shotgun (WGS) entry which is preliminary data.</text>
</comment>
<organism evidence="5 6">
    <name type="scientific">Folsomia candida</name>
    <name type="common">Springtail</name>
    <dbReference type="NCBI Taxonomy" id="158441"/>
    <lineage>
        <taxon>Eukaryota</taxon>
        <taxon>Metazoa</taxon>
        <taxon>Ecdysozoa</taxon>
        <taxon>Arthropoda</taxon>
        <taxon>Hexapoda</taxon>
        <taxon>Collembola</taxon>
        <taxon>Entomobryomorpha</taxon>
        <taxon>Isotomoidea</taxon>
        <taxon>Isotomidae</taxon>
        <taxon>Proisotominae</taxon>
        <taxon>Folsomia</taxon>
    </lineage>
</organism>
<proteinExistence type="predicted"/>
<gene>
    <name evidence="5" type="ORF">Fcan01_06437</name>
</gene>
<feature type="chain" id="PRO_5013302424" evidence="2">
    <location>
        <begin position="21"/>
        <end position="622"/>
    </location>
</feature>
<evidence type="ECO:0000313" key="6">
    <source>
        <dbReference type="Proteomes" id="UP000198287"/>
    </source>
</evidence>
<dbReference type="Pfam" id="PF06482">
    <property type="entry name" value="Endostatin"/>
    <property type="match status" value="1"/>
</dbReference>
<evidence type="ECO:0000256" key="2">
    <source>
        <dbReference type="SAM" id="SignalP"/>
    </source>
</evidence>
<dbReference type="AlphaFoldDB" id="A0A226EIT8"/>
<sequence length="622" mass="69159">MKLCGVTEVVLFALVGVTIGEYKQDNKPSQSSNAVTPKKAPLPIPREQRDLNSDTNSQNGDENHMKLLPWIDLEMTLPPREEGSSDESHEVSELSLELRFDDDTPTSKMTIVDPNITWSGDGKHQITIRPMDHHPQNSNGKTPSEKQSIFSTTTETPPPKSRKEDVFMPPPPPAQICNCPDIEEIIDAVLHANILKGTKGDRGERGMNGIPGLSIQGQKGEPAIPVMPHHSMQSGSGGGSRGEQGLPGPRGPPGFCNPKDCSEGAPNPNKWRNPAFEPPPSVQRPSIPSDQLYKIVPGALVFPTRMAMLQMQAHSFIGTVAFVEEEELFYGRVKSGWKSFTMGSRVHRVILTSPNYKVPPTIEKPIAKPTPPRLPSQSPSRLAWHQRPPTEAIRKSETTASLPTKAHTRRMTQNQGLNESRNSLVDKSVPLKQSRIIALNSPLSGDMGGFNQVNYQCQRQAMKTHLHGIFRVMHLLPESSILFKDEDSPVFVNLKNESLSDNSKLYSFNGKEVDRTKRFTWVTPSQKSTTGPKKQNCRGWTDSLHETGFVSLIDDALPNKSDQYLHPTMSELKSASPCDKKHVLLCVEFLHMNQIHVRHRNSGSRNRLSFDKYLAILKSYDA</sequence>
<dbReference type="InterPro" id="IPR016187">
    <property type="entry name" value="CTDL_fold"/>
</dbReference>
<name>A0A226EIT8_FOLCA</name>
<dbReference type="Gene3D" id="3.40.1620.70">
    <property type="match status" value="1"/>
</dbReference>
<dbReference type="Gene3D" id="3.10.100.10">
    <property type="entry name" value="Mannose-Binding Protein A, subunit A"/>
    <property type="match status" value="1"/>
</dbReference>
<feature type="region of interest" description="Disordered" evidence="1">
    <location>
        <begin position="225"/>
        <end position="287"/>
    </location>
</feature>
<feature type="domain" description="Collagenase NC10/endostatin" evidence="3">
    <location>
        <begin position="435"/>
        <end position="513"/>
    </location>
</feature>
<dbReference type="GO" id="GO:0005581">
    <property type="term" value="C:collagen trimer"/>
    <property type="evidence" value="ECO:0007669"/>
    <property type="project" value="UniProtKB-KW"/>
</dbReference>
<evidence type="ECO:0000259" key="3">
    <source>
        <dbReference type="Pfam" id="PF06482"/>
    </source>
</evidence>
<keyword evidence="6" id="KW-1185">Reference proteome</keyword>
<dbReference type="Proteomes" id="UP000198287">
    <property type="component" value="Unassembled WGS sequence"/>
</dbReference>
<evidence type="ECO:0000256" key="1">
    <source>
        <dbReference type="SAM" id="MobiDB-lite"/>
    </source>
</evidence>
<evidence type="ECO:0000313" key="5">
    <source>
        <dbReference type="EMBL" id="OXA57605.1"/>
    </source>
</evidence>
<keyword evidence="5" id="KW-0176">Collagen</keyword>
<feature type="signal peptide" evidence="2">
    <location>
        <begin position="1"/>
        <end position="20"/>
    </location>
</feature>
<feature type="compositionally biased region" description="Polar residues" evidence="1">
    <location>
        <begin position="411"/>
        <end position="423"/>
    </location>
</feature>
<dbReference type="InterPro" id="IPR045463">
    <property type="entry name" value="XV/XVIII_trimerization_dom"/>
</dbReference>
<dbReference type="InterPro" id="IPR010515">
    <property type="entry name" value="Collagenase_NC10/endostatin"/>
</dbReference>
<protein>
    <submittedName>
        <fullName evidence="5">Collagen alpha-1(XVIII) chain</fullName>
    </submittedName>
</protein>
<dbReference type="OrthoDB" id="5983381at2759"/>
<dbReference type="Pfam" id="PF20010">
    <property type="entry name" value="Collagen_trimer"/>
    <property type="match status" value="1"/>
</dbReference>
<dbReference type="SUPFAM" id="SSF56436">
    <property type="entry name" value="C-type lectin-like"/>
    <property type="match status" value="1"/>
</dbReference>
<dbReference type="InterPro" id="IPR016186">
    <property type="entry name" value="C-type_lectin-like/link_sf"/>
</dbReference>
<feature type="domain" description="Collagen type XV/XVIII trimerization" evidence="4">
    <location>
        <begin position="300"/>
        <end position="346"/>
    </location>
</feature>